<dbReference type="AlphaFoldDB" id="A0A1F5LU15"/>
<dbReference type="PROSITE" id="PS51186">
    <property type="entry name" value="GNAT"/>
    <property type="match status" value="1"/>
</dbReference>
<keyword evidence="3" id="KW-1185">Reference proteome</keyword>
<evidence type="ECO:0000259" key="1">
    <source>
        <dbReference type="PROSITE" id="PS51186"/>
    </source>
</evidence>
<evidence type="ECO:0000313" key="2">
    <source>
        <dbReference type="EMBL" id="OGE56647.1"/>
    </source>
</evidence>
<dbReference type="Pfam" id="PF13302">
    <property type="entry name" value="Acetyltransf_3"/>
    <property type="match status" value="1"/>
</dbReference>
<feature type="domain" description="N-acetyltransferase" evidence="1">
    <location>
        <begin position="25"/>
        <end position="203"/>
    </location>
</feature>
<organism evidence="2 3">
    <name type="scientific">Penicillium arizonense</name>
    <dbReference type="NCBI Taxonomy" id="1835702"/>
    <lineage>
        <taxon>Eukaryota</taxon>
        <taxon>Fungi</taxon>
        <taxon>Dikarya</taxon>
        <taxon>Ascomycota</taxon>
        <taxon>Pezizomycotina</taxon>
        <taxon>Eurotiomycetes</taxon>
        <taxon>Eurotiomycetidae</taxon>
        <taxon>Eurotiales</taxon>
        <taxon>Aspergillaceae</taxon>
        <taxon>Penicillium</taxon>
    </lineage>
</organism>
<evidence type="ECO:0000313" key="3">
    <source>
        <dbReference type="Proteomes" id="UP000177622"/>
    </source>
</evidence>
<reference evidence="2 3" key="1">
    <citation type="journal article" date="2016" name="Sci. Rep.">
        <title>Penicillium arizonense, a new, genome sequenced fungal species, reveals a high chemical diversity in secreted metabolites.</title>
        <authorList>
            <person name="Grijseels S."/>
            <person name="Nielsen J.C."/>
            <person name="Randelovic M."/>
            <person name="Nielsen J."/>
            <person name="Nielsen K.F."/>
            <person name="Workman M."/>
            <person name="Frisvad J.C."/>
        </authorList>
    </citation>
    <scope>NUCLEOTIDE SEQUENCE [LARGE SCALE GENOMIC DNA]</scope>
    <source>
        <strain evidence="2 3">CBS 141311</strain>
    </source>
</reference>
<dbReference type="SUPFAM" id="SSF55729">
    <property type="entry name" value="Acyl-CoA N-acyltransferases (Nat)"/>
    <property type="match status" value="1"/>
</dbReference>
<name>A0A1F5LU15_PENAI</name>
<comment type="caution">
    <text evidence="2">The sequence shown here is derived from an EMBL/GenBank/DDBJ whole genome shotgun (WGS) entry which is preliminary data.</text>
</comment>
<proteinExistence type="predicted"/>
<sequence>MDTLPEQPVYVIVPSPGPSFESDRLRLRPVTDSDAPALFAVRSRWEVAQMNHPKIPLKSIEETRQWMLTKVFTQGPADVIGRSFHYAILDKSIPESQERLIGSVSISAVDPFPEIGYALLPESWGKGYMTEALNMLLKMWWELPRRSIEGGPQPGEQEKVFALCETQNVGSSGVLRKCGFKFVSEYRHEQDKLDVWSLEKPRI</sequence>
<protein>
    <recommendedName>
        <fullName evidence="1">N-acetyltransferase domain-containing protein</fullName>
    </recommendedName>
</protein>
<dbReference type="InterPro" id="IPR016181">
    <property type="entry name" value="Acyl_CoA_acyltransferase"/>
</dbReference>
<dbReference type="STRING" id="1835702.A0A1F5LU15"/>
<dbReference type="OrthoDB" id="4072826at2759"/>
<gene>
    <name evidence="2" type="ORF">PENARI_c003G04568</name>
</gene>
<dbReference type="Gene3D" id="3.40.630.30">
    <property type="match status" value="1"/>
</dbReference>
<dbReference type="Proteomes" id="UP000177622">
    <property type="component" value="Unassembled WGS sequence"/>
</dbReference>
<dbReference type="EMBL" id="LXJU01000003">
    <property type="protein sequence ID" value="OGE56647.1"/>
    <property type="molecule type" value="Genomic_DNA"/>
</dbReference>
<dbReference type="InterPro" id="IPR051531">
    <property type="entry name" value="N-acetyltransferase"/>
</dbReference>
<dbReference type="InterPro" id="IPR000182">
    <property type="entry name" value="GNAT_dom"/>
</dbReference>
<dbReference type="PANTHER" id="PTHR43792">
    <property type="entry name" value="GNAT FAMILY, PUTATIVE (AFU_ORTHOLOGUE AFUA_3G00765)-RELATED-RELATED"/>
    <property type="match status" value="1"/>
</dbReference>
<dbReference type="RefSeq" id="XP_022492075.1">
    <property type="nucleotide sequence ID" value="XM_022628317.1"/>
</dbReference>
<dbReference type="GeneID" id="34573051"/>
<accession>A0A1F5LU15</accession>
<dbReference type="PANTHER" id="PTHR43792:SF1">
    <property type="entry name" value="N-ACETYLTRANSFERASE DOMAIN-CONTAINING PROTEIN"/>
    <property type="match status" value="1"/>
</dbReference>
<dbReference type="GO" id="GO:0016747">
    <property type="term" value="F:acyltransferase activity, transferring groups other than amino-acyl groups"/>
    <property type="evidence" value="ECO:0007669"/>
    <property type="project" value="InterPro"/>
</dbReference>